<dbReference type="CDD" id="cd17321">
    <property type="entry name" value="MFS_MMR_MDR_like"/>
    <property type="match status" value="1"/>
</dbReference>
<feature type="region of interest" description="Disordered" evidence="8">
    <location>
        <begin position="484"/>
        <end position="553"/>
    </location>
</feature>
<dbReference type="InterPro" id="IPR011701">
    <property type="entry name" value="MFS"/>
</dbReference>
<evidence type="ECO:0000313" key="12">
    <source>
        <dbReference type="Proteomes" id="UP001432014"/>
    </source>
</evidence>
<dbReference type="PANTHER" id="PTHR42718:SF46">
    <property type="entry name" value="BLR6921 PROTEIN"/>
    <property type="match status" value="1"/>
</dbReference>
<feature type="transmembrane region" description="Helical" evidence="9">
    <location>
        <begin position="207"/>
        <end position="225"/>
    </location>
</feature>
<evidence type="ECO:0000256" key="2">
    <source>
        <dbReference type="ARBA" id="ARBA00022448"/>
    </source>
</evidence>
<feature type="compositionally biased region" description="Low complexity" evidence="8">
    <location>
        <begin position="492"/>
        <end position="504"/>
    </location>
</feature>
<feature type="transmembrane region" description="Helical" evidence="9">
    <location>
        <begin position="110"/>
        <end position="131"/>
    </location>
</feature>
<feature type="transmembrane region" description="Helical" evidence="9">
    <location>
        <begin position="17"/>
        <end position="41"/>
    </location>
</feature>
<keyword evidence="12" id="KW-1185">Reference proteome</keyword>
<evidence type="ECO:0000256" key="6">
    <source>
        <dbReference type="ARBA" id="ARBA00023136"/>
    </source>
</evidence>
<evidence type="ECO:0000256" key="9">
    <source>
        <dbReference type="SAM" id="Phobius"/>
    </source>
</evidence>
<dbReference type="SUPFAM" id="SSF103473">
    <property type="entry name" value="MFS general substrate transporter"/>
    <property type="match status" value="1"/>
</dbReference>
<evidence type="ECO:0000256" key="7">
    <source>
        <dbReference type="ARBA" id="ARBA00023251"/>
    </source>
</evidence>
<evidence type="ECO:0000259" key="10">
    <source>
        <dbReference type="PROSITE" id="PS50850"/>
    </source>
</evidence>
<evidence type="ECO:0000256" key="1">
    <source>
        <dbReference type="ARBA" id="ARBA00004651"/>
    </source>
</evidence>
<protein>
    <submittedName>
        <fullName evidence="11">MFS transporter</fullName>
    </submittedName>
</protein>
<keyword evidence="4 9" id="KW-0812">Transmembrane</keyword>
<evidence type="ECO:0000256" key="3">
    <source>
        <dbReference type="ARBA" id="ARBA00022475"/>
    </source>
</evidence>
<gene>
    <name evidence="11" type="ORF">OG469_15955</name>
</gene>
<comment type="subcellular location">
    <subcellularLocation>
        <location evidence="1">Cell membrane</location>
        <topology evidence="1">Multi-pass membrane protein</topology>
    </subcellularLocation>
</comment>
<feature type="transmembrane region" description="Helical" evidence="9">
    <location>
        <begin position="418"/>
        <end position="436"/>
    </location>
</feature>
<dbReference type="NCBIfam" id="TIGR00711">
    <property type="entry name" value="efflux_EmrB"/>
    <property type="match status" value="1"/>
</dbReference>
<feature type="transmembrane region" description="Helical" evidence="9">
    <location>
        <begin position="85"/>
        <end position="104"/>
    </location>
</feature>
<dbReference type="Gene3D" id="1.20.1250.20">
    <property type="entry name" value="MFS general substrate transporter like domains"/>
    <property type="match status" value="1"/>
</dbReference>
<keyword evidence="5 9" id="KW-1133">Transmembrane helix</keyword>
<keyword evidence="6 9" id="KW-0472">Membrane</keyword>
<evidence type="ECO:0000256" key="4">
    <source>
        <dbReference type="ARBA" id="ARBA00022692"/>
    </source>
</evidence>
<evidence type="ECO:0000256" key="5">
    <source>
        <dbReference type="ARBA" id="ARBA00022989"/>
    </source>
</evidence>
<feature type="transmembrane region" description="Helical" evidence="9">
    <location>
        <begin position="237"/>
        <end position="256"/>
    </location>
</feature>
<reference evidence="11 12" key="1">
    <citation type="submission" date="2022-10" db="EMBL/GenBank/DDBJ databases">
        <title>The complete genomes of actinobacterial strains from the NBC collection.</title>
        <authorList>
            <person name="Joergensen T.S."/>
            <person name="Alvarez Arevalo M."/>
            <person name="Sterndorff E.B."/>
            <person name="Faurdal D."/>
            <person name="Vuksanovic O."/>
            <person name="Mourched A.-S."/>
            <person name="Charusanti P."/>
            <person name="Shaw S."/>
            <person name="Blin K."/>
            <person name="Weber T."/>
        </authorList>
    </citation>
    <scope>NUCLEOTIDE SEQUENCE [LARGE SCALE GENOMIC DNA]</scope>
    <source>
        <strain evidence="11 12">NBC_01247</strain>
    </source>
</reference>
<evidence type="ECO:0000313" key="11">
    <source>
        <dbReference type="EMBL" id="WUS56874.1"/>
    </source>
</evidence>
<feature type="transmembrane region" description="Helical" evidence="9">
    <location>
        <begin position="306"/>
        <end position="330"/>
    </location>
</feature>
<dbReference type="Proteomes" id="UP001432014">
    <property type="component" value="Chromosome"/>
</dbReference>
<proteinExistence type="predicted"/>
<feature type="transmembrane region" description="Helical" evidence="9">
    <location>
        <begin position="143"/>
        <end position="165"/>
    </location>
</feature>
<dbReference type="Pfam" id="PF07690">
    <property type="entry name" value="MFS_1"/>
    <property type="match status" value="1"/>
</dbReference>
<feature type="transmembrane region" description="Helical" evidence="9">
    <location>
        <begin position="171"/>
        <end position="195"/>
    </location>
</feature>
<keyword evidence="2" id="KW-0813">Transport</keyword>
<dbReference type="InterPro" id="IPR036259">
    <property type="entry name" value="MFS_trans_sf"/>
</dbReference>
<evidence type="ECO:0000256" key="8">
    <source>
        <dbReference type="SAM" id="MobiDB-lite"/>
    </source>
</evidence>
<keyword evidence="3" id="KW-1003">Cell membrane</keyword>
<feature type="transmembrane region" description="Helical" evidence="9">
    <location>
        <begin position="56"/>
        <end position="73"/>
    </location>
</feature>
<organism evidence="11 12">
    <name type="scientific">Kitasatospora herbaricolor</name>
    <dbReference type="NCBI Taxonomy" id="68217"/>
    <lineage>
        <taxon>Bacteria</taxon>
        <taxon>Bacillati</taxon>
        <taxon>Actinomycetota</taxon>
        <taxon>Actinomycetes</taxon>
        <taxon>Kitasatosporales</taxon>
        <taxon>Streptomycetaceae</taxon>
        <taxon>Kitasatospora</taxon>
    </lineage>
</organism>
<dbReference type="InterPro" id="IPR020846">
    <property type="entry name" value="MFS_dom"/>
</dbReference>
<feature type="transmembrane region" description="Helical" evidence="9">
    <location>
        <begin position="456"/>
        <end position="476"/>
    </location>
</feature>
<dbReference type="RefSeq" id="WP_329498052.1">
    <property type="nucleotide sequence ID" value="NZ_CP108460.1"/>
</dbReference>
<dbReference type="PROSITE" id="PS50850">
    <property type="entry name" value="MFS"/>
    <property type="match status" value="1"/>
</dbReference>
<accession>A0ABZ1W7Q0</accession>
<feature type="transmembrane region" description="Helical" evidence="9">
    <location>
        <begin position="375"/>
        <end position="397"/>
    </location>
</feature>
<keyword evidence="7" id="KW-0046">Antibiotic resistance</keyword>
<dbReference type="Gene3D" id="1.20.1720.10">
    <property type="entry name" value="Multidrug resistance protein D"/>
    <property type="match status" value="1"/>
</dbReference>
<dbReference type="PANTHER" id="PTHR42718">
    <property type="entry name" value="MAJOR FACILITATOR SUPERFAMILY MULTIDRUG TRANSPORTER MFSC"/>
    <property type="match status" value="1"/>
</dbReference>
<name>A0ABZ1W7Q0_9ACTN</name>
<feature type="transmembrane region" description="Helical" evidence="9">
    <location>
        <begin position="277"/>
        <end position="300"/>
    </location>
</feature>
<sequence>MSSQPPPGGRTADSRRWWALAVIAVAQLMIVLDITIVNIALPSAQTDLGISDADRQWVITAYTLAFGGLLLLGGRLGDLFGRKRVFVIGLLGFAAASALGGGAQGPTMLFAARALQGAFGALLAPSALGLLSTTFSDPKERSTAFGIFGAIAGGGAAIGLISGGLLTEYLNWRWCLFVNTPIAIVTAIAAFYLLVPDHIAKGRRVKLDLPGAFLGCGGLLAIVYGTSEAVNRGWGDWLVLGSLCLGVLMLLVFVLVEKRNPHALLPLHIVAERNRGGGALSVGLAMIGMFGVFLFLTYYLQIIKGYSPVMTGVAFLPMTGAIVLSSTGIAARLMTRVPSRNLIATGLLLAAGGLAVLTQITVTSAYVATVLPGELLLGFGMGMVFMPSMSLATLNVAPRETGAAAATINSAQQVGGSFGTALLNTIAASVTATYLASRAAADPLVQAQGAVHGYAVATTVAMVILLAAALIAFLMINHRPAPGEATGGAPAGPGAEADAEAAAGRQPQPDPHVARAANPEAARSRADAPATDSPAAGSRRPDTLNPDPLRSES</sequence>
<dbReference type="InterPro" id="IPR004638">
    <property type="entry name" value="EmrB-like"/>
</dbReference>
<dbReference type="EMBL" id="CP108482">
    <property type="protein sequence ID" value="WUS56874.1"/>
    <property type="molecule type" value="Genomic_DNA"/>
</dbReference>
<feature type="domain" description="Major facilitator superfamily (MFS) profile" evidence="10">
    <location>
        <begin position="19"/>
        <end position="479"/>
    </location>
</feature>
<feature type="transmembrane region" description="Helical" evidence="9">
    <location>
        <begin position="342"/>
        <end position="369"/>
    </location>
</feature>